<dbReference type="AlphaFoldDB" id="A0A7S9LV89"/>
<evidence type="ECO:0000256" key="2">
    <source>
        <dbReference type="SAM" id="Phobius"/>
    </source>
</evidence>
<feature type="transmembrane region" description="Helical" evidence="2">
    <location>
        <begin position="197"/>
        <end position="226"/>
    </location>
</feature>
<evidence type="ECO:0000313" key="3">
    <source>
        <dbReference type="EMBL" id="QPH55951.1"/>
    </source>
</evidence>
<gene>
    <name evidence="3" type="ORF">I0K15_09580</name>
</gene>
<feature type="region of interest" description="Disordered" evidence="1">
    <location>
        <begin position="388"/>
        <end position="409"/>
    </location>
</feature>
<proteinExistence type="predicted"/>
<name>A0A7S9LV89_9RHOB</name>
<feature type="transmembrane region" description="Helical" evidence="2">
    <location>
        <begin position="72"/>
        <end position="92"/>
    </location>
</feature>
<evidence type="ECO:0000256" key="1">
    <source>
        <dbReference type="SAM" id="MobiDB-lite"/>
    </source>
</evidence>
<evidence type="ECO:0000313" key="4">
    <source>
        <dbReference type="Proteomes" id="UP000594800"/>
    </source>
</evidence>
<evidence type="ECO:0008006" key="5">
    <source>
        <dbReference type="Google" id="ProtNLM"/>
    </source>
</evidence>
<organism evidence="3 4">
    <name type="scientific">Pontivivens ytuae</name>
    <dbReference type="NCBI Taxonomy" id="2789856"/>
    <lineage>
        <taxon>Bacteria</taxon>
        <taxon>Pseudomonadati</taxon>
        <taxon>Pseudomonadota</taxon>
        <taxon>Alphaproteobacteria</taxon>
        <taxon>Rhodobacterales</taxon>
        <taxon>Paracoccaceae</taxon>
        <taxon>Pontivivens</taxon>
    </lineage>
</organism>
<dbReference type="KEGG" id="poz:I0K15_09580"/>
<dbReference type="EMBL" id="CP064942">
    <property type="protein sequence ID" value="QPH55951.1"/>
    <property type="molecule type" value="Genomic_DNA"/>
</dbReference>
<dbReference type="Proteomes" id="UP000594800">
    <property type="component" value="Chromosome"/>
</dbReference>
<feature type="transmembrane region" description="Helical" evidence="2">
    <location>
        <begin position="20"/>
        <end position="39"/>
    </location>
</feature>
<sequence length="409" mass="43656">MLATMGVAWIGVARVAGIDIELPAIGAALTTFAGGLHILRTERLHFTPYYVVYLALTFLICVALAVRGDSGMAIVAVRNLVYILATLCLYNMLDTAQLRSPRMFLAIVGGIAICVLYSAIAAEIDILDGIIGAISGQYAFQYVNFNFWRPLFNFHSNSLDTLGYAVSSVNQISRAVSVAVALLLISRAPLSPSGTAVVAVAVATLAINSTAYLLFLLTLAFCLFAIFVYRSAAWALTAGLVGLIVALTVVDSGFVDRILAGDIYSRSSRIAQYLGSLSDIDSSILLGSSLTTYGGHVVHNFFLFSGLTLGLPGLVLASALYILVLRLAILHCMQLMKTGDRMSAFVVLCCTIFLIRITFGGAGGFADLPSHAAMAFAMIAHREMRTATDPVPAKDARKARRGRRSFSAT</sequence>
<feature type="transmembrane region" description="Helical" evidence="2">
    <location>
        <begin position="302"/>
        <end position="324"/>
    </location>
</feature>
<feature type="compositionally biased region" description="Basic residues" evidence="1">
    <location>
        <begin position="397"/>
        <end position="409"/>
    </location>
</feature>
<keyword evidence="2" id="KW-0472">Membrane</keyword>
<accession>A0A7S9LV89</accession>
<feature type="transmembrane region" description="Helical" evidence="2">
    <location>
        <begin position="232"/>
        <end position="250"/>
    </location>
</feature>
<keyword evidence="4" id="KW-1185">Reference proteome</keyword>
<feature type="transmembrane region" description="Helical" evidence="2">
    <location>
        <begin position="345"/>
        <end position="366"/>
    </location>
</feature>
<feature type="transmembrane region" description="Helical" evidence="2">
    <location>
        <begin position="46"/>
        <end position="66"/>
    </location>
</feature>
<reference evidence="3 4" key="1">
    <citation type="submission" date="2020-11" db="EMBL/GenBank/DDBJ databases">
        <title>Description of Pontivivens ytuae sp. nov. isolated from deep sea sediment of Mariana Trench.</title>
        <authorList>
            <person name="Wang Z."/>
            <person name="Sun Q.-L."/>
            <person name="Xu X.-D."/>
            <person name="Tang Y.-Z."/>
            <person name="Zhang J."/>
        </authorList>
    </citation>
    <scope>NUCLEOTIDE SEQUENCE [LARGE SCALE GENOMIC DNA]</scope>
    <source>
        <strain evidence="3 4">MT2928</strain>
    </source>
</reference>
<feature type="transmembrane region" description="Helical" evidence="2">
    <location>
        <begin position="104"/>
        <end position="122"/>
    </location>
</feature>
<keyword evidence="2" id="KW-0812">Transmembrane</keyword>
<protein>
    <recommendedName>
        <fullName evidence="5">O-Antigen ligase</fullName>
    </recommendedName>
</protein>
<dbReference type="RefSeq" id="WP_196105213.1">
    <property type="nucleotide sequence ID" value="NZ_CP064942.1"/>
</dbReference>
<keyword evidence="2" id="KW-1133">Transmembrane helix</keyword>